<dbReference type="EMBL" id="ABCS01000101">
    <property type="protein sequence ID" value="EDM75165.1"/>
    <property type="molecule type" value="Genomic_DNA"/>
</dbReference>
<protein>
    <recommendedName>
        <fullName evidence="3">Lipoprotein</fullName>
    </recommendedName>
</protein>
<dbReference type="RefSeq" id="WP_006975677.1">
    <property type="nucleotide sequence ID" value="NZ_ABCS01000101.1"/>
</dbReference>
<sequence length="175" mass="18095">MKRRQIGAPPPRSLIAALGLATVVATTTGCGDSDCAVTMTVSDSVNEAVDYDSTGENLCSKSELSGLVILESYRDLGTGATTGTITGLQVNVQNPTLDNGTFPATVVVNSLSHPTGFQSDACTITVSNVEVEDWTVTDYVNYDATVVCSEALGSPGSSASIDLGPTTFRGHVLDE</sequence>
<dbReference type="STRING" id="391625.PPSIR1_08037"/>
<evidence type="ECO:0000313" key="1">
    <source>
        <dbReference type="EMBL" id="EDM75165.1"/>
    </source>
</evidence>
<reference evidence="1 2" key="1">
    <citation type="submission" date="2007-06" db="EMBL/GenBank/DDBJ databases">
        <authorList>
            <person name="Shimkets L."/>
            <person name="Ferriera S."/>
            <person name="Johnson J."/>
            <person name="Kravitz S."/>
            <person name="Beeson K."/>
            <person name="Sutton G."/>
            <person name="Rogers Y.-H."/>
            <person name="Friedman R."/>
            <person name="Frazier M."/>
            <person name="Venter J.C."/>
        </authorList>
    </citation>
    <scope>NUCLEOTIDE SEQUENCE [LARGE SCALE GENOMIC DNA]</scope>
    <source>
        <strain evidence="1 2">SIR-1</strain>
    </source>
</reference>
<evidence type="ECO:0008006" key="3">
    <source>
        <dbReference type="Google" id="ProtNLM"/>
    </source>
</evidence>
<organism evidence="1 2">
    <name type="scientific">Plesiocystis pacifica SIR-1</name>
    <dbReference type="NCBI Taxonomy" id="391625"/>
    <lineage>
        <taxon>Bacteria</taxon>
        <taxon>Pseudomonadati</taxon>
        <taxon>Myxococcota</taxon>
        <taxon>Polyangia</taxon>
        <taxon>Nannocystales</taxon>
        <taxon>Nannocystaceae</taxon>
        <taxon>Plesiocystis</taxon>
    </lineage>
</organism>
<proteinExistence type="predicted"/>
<comment type="caution">
    <text evidence="1">The sequence shown here is derived from an EMBL/GenBank/DDBJ whole genome shotgun (WGS) entry which is preliminary data.</text>
</comment>
<dbReference type="PROSITE" id="PS51257">
    <property type="entry name" value="PROKAR_LIPOPROTEIN"/>
    <property type="match status" value="1"/>
</dbReference>
<evidence type="ECO:0000313" key="2">
    <source>
        <dbReference type="Proteomes" id="UP000005801"/>
    </source>
</evidence>
<dbReference type="Proteomes" id="UP000005801">
    <property type="component" value="Unassembled WGS sequence"/>
</dbReference>
<dbReference type="AlphaFoldDB" id="A6GG37"/>
<keyword evidence="2" id="KW-1185">Reference proteome</keyword>
<name>A6GG37_9BACT</name>
<accession>A6GG37</accession>
<gene>
    <name evidence="1" type="ORF">PPSIR1_08037</name>
</gene>